<comment type="caution">
    <text evidence="1">The sequence shown here is derived from an EMBL/GenBank/DDBJ whole genome shotgun (WGS) entry which is preliminary data.</text>
</comment>
<evidence type="ECO:0000313" key="2">
    <source>
        <dbReference type="Proteomes" id="UP000661006"/>
    </source>
</evidence>
<protein>
    <submittedName>
        <fullName evidence="1">Uncharacterized protein</fullName>
    </submittedName>
</protein>
<evidence type="ECO:0000313" key="1">
    <source>
        <dbReference type="EMBL" id="MBF0870759.1"/>
    </source>
</evidence>
<gene>
    <name evidence="1" type="ORF">HKD32_07840</name>
</gene>
<accession>A0A9Q2FKX4</accession>
<reference evidence="1" key="1">
    <citation type="submission" date="2020-04" db="EMBL/GenBank/DDBJ databases">
        <authorList>
            <person name="Sombolestani A."/>
        </authorList>
    </citation>
    <scope>NUCLEOTIDE SEQUENCE</scope>
    <source>
        <strain evidence="1">R71697</strain>
    </source>
</reference>
<proteinExistence type="predicted"/>
<name>A0A9Q2FKX4_GLUJA</name>
<dbReference type="Proteomes" id="UP000661006">
    <property type="component" value="Unassembled WGS sequence"/>
</dbReference>
<organism evidence="1 2">
    <name type="scientific">Gluconobacter japonicus</name>
    <dbReference type="NCBI Taxonomy" id="376620"/>
    <lineage>
        <taxon>Bacteria</taxon>
        <taxon>Pseudomonadati</taxon>
        <taxon>Pseudomonadota</taxon>
        <taxon>Alphaproteobacteria</taxon>
        <taxon>Acetobacterales</taxon>
        <taxon>Acetobacteraceae</taxon>
        <taxon>Gluconobacter</taxon>
    </lineage>
</organism>
<reference evidence="1" key="2">
    <citation type="submission" date="2020-11" db="EMBL/GenBank/DDBJ databases">
        <title>Description of novel Gluconobacter species.</title>
        <authorList>
            <person name="Cleenwerck I."/>
            <person name="Cnockaert M."/>
            <person name="Borremans W."/>
            <person name="Wieme A.D."/>
            <person name="De Vuyst L."/>
            <person name="Vandamme P."/>
        </authorList>
    </citation>
    <scope>NUCLEOTIDE SEQUENCE</scope>
    <source>
        <strain evidence="1">R71697</strain>
    </source>
</reference>
<dbReference type="AlphaFoldDB" id="A0A9Q2FKX4"/>
<dbReference type="EMBL" id="JABCQN010000003">
    <property type="protein sequence ID" value="MBF0870759.1"/>
    <property type="molecule type" value="Genomic_DNA"/>
</dbReference>
<sequence length="79" mass="8884">MEGSFMVDKISSLSLQNRIDESIKGGMLEACARHSDMFLKPRSHMTPSVLLWTVSTPPVHTQPDLHETLKACLPVRDQH</sequence>